<evidence type="ECO:0000313" key="2">
    <source>
        <dbReference type="Proteomes" id="UP000664357"/>
    </source>
</evidence>
<reference evidence="1 2" key="1">
    <citation type="submission" date="2021-03" db="EMBL/GenBank/DDBJ databases">
        <authorList>
            <person name="Gilmore M.S."/>
            <person name="Schwartzman J."/>
            <person name="Van Tyne D."/>
            <person name="Martin M."/>
            <person name="Earl A.M."/>
            <person name="Manson A.L."/>
            <person name="Straub T."/>
            <person name="Salamzade R."/>
            <person name="Saavedra J."/>
            <person name="Lebreton F."/>
            <person name="Prichula J."/>
            <person name="Schaufler K."/>
            <person name="Gaca A."/>
            <person name="Sgardioli B."/>
            <person name="Wagenaar J."/>
            <person name="Strong T."/>
        </authorList>
    </citation>
    <scope>NUCLEOTIDE SEQUENCE [LARGE SCALE GENOMIC DNA]</scope>
    <source>
        <strain evidence="1 2">665A</strain>
    </source>
</reference>
<sequence>MAKTTKERILAKVKRASKGRLFVTNDFIETGSSEAVRKVLHELNKEEILIRVYSGVYQKPNYNAYLEMKIPAATTDIAEAIAKKNCWTITPAKDMALNLLGLDTQVPNSYVFISDGPSKTIRLNDGRIIKFRHVTQRESRLSTSSALVVEAFKALGEESVTDDVLQQIKHKLSTNQINQLKKESTYSRAWIRKKIKRMDEIA</sequence>
<name>A0ABV0EJJ4_9ENTE</name>
<comment type="caution">
    <text evidence="1">The sequence shown here is derived from an EMBL/GenBank/DDBJ whole genome shotgun (WGS) entry which is preliminary data.</text>
</comment>
<evidence type="ECO:0000313" key="1">
    <source>
        <dbReference type="EMBL" id="MEO1768788.1"/>
    </source>
</evidence>
<dbReference type="Pfam" id="PF19570">
    <property type="entry name" value="DUF6088"/>
    <property type="match status" value="1"/>
</dbReference>
<proteinExistence type="predicted"/>
<gene>
    <name evidence="1" type="ORF">JZO67_000727</name>
</gene>
<reference evidence="1 2" key="2">
    <citation type="submission" date="2024-02" db="EMBL/GenBank/DDBJ databases">
        <title>The Genome Sequence of Enterococcus sp. DIV0159.</title>
        <authorList>
            <person name="Earl A."/>
            <person name="Manson A."/>
            <person name="Gilmore M."/>
            <person name="Sanders J."/>
            <person name="Shea T."/>
            <person name="Howe W."/>
            <person name="Livny J."/>
            <person name="Cuomo C."/>
            <person name="Neafsey D."/>
            <person name="Birren B."/>
        </authorList>
    </citation>
    <scope>NUCLEOTIDE SEQUENCE [LARGE SCALE GENOMIC DNA]</scope>
    <source>
        <strain evidence="1 2">665A</strain>
    </source>
</reference>
<evidence type="ECO:0008006" key="3">
    <source>
        <dbReference type="Google" id="ProtNLM"/>
    </source>
</evidence>
<dbReference type="RefSeq" id="WP_207700890.1">
    <property type="nucleotide sequence ID" value="NZ_JAFREL020000001.1"/>
</dbReference>
<keyword evidence="2" id="KW-1185">Reference proteome</keyword>
<accession>A0ABV0EJJ4</accession>
<dbReference type="Proteomes" id="UP000664357">
    <property type="component" value="Unassembled WGS sequence"/>
</dbReference>
<organism evidence="1 2">
    <name type="scientific">Candidatus Enterococcus ferrettii</name>
    <dbReference type="NCBI Taxonomy" id="2815324"/>
    <lineage>
        <taxon>Bacteria</taxon>
        <taxon>Bacillati</taxon>
        <taxon>Bacillota</taxon>
        <taxon>Bacilli</taxon>
        <taxon>Lactobacillales</taxon>
        <taxon>Enterococcaceae</taxon>
        <taxon>Enterococcus</taxon>
    </lineage>
</organism>
<dbReference type="InterPro" id="IPR045738">
    <property type="entry name" value="DUF6088"/>
</dbReference>
<dbReference type="EMBL" id="JAFREL020000001">
    <property type="protein sequence ID" value="MEO1768788.1"/>
    <property type="molecule type" value="Genomic_DNA"/>
</dbReference>
<protein>
    <recommendedName>
        <fullName evidence="3">Type IV toxin-antitoxin system AbiEi family antitoxin domain-containing protein</fullName>
    </recommendedName>
</protein>